<evidence type="ECO:0000256" key="2">
    <source>
        <dbReference type="ARBA" id="ARBA00008142"/>
    </source>
</evidence>
<evidence type="ECO:0000256" key="13">
    <source>
        <dbReference type="PROSITE-ProRule" id="PRU00706"/>
    </source>
</evidence>
<feature type="active site" description="Pros-phosphohistidine intermediate" evidence="13">
    <location>
        <position position="257"/>
    </location>
</feature>
<evidence type="ECO:0000256" key="10">
    <source>
        <dbReference type="ARBA" id="ARBA00022842"/>
    </source>
</evidence>
<dbReference type="OMA" id="HIVDCAP"/>
<evidence type="ECO:0000313" key="19">
    <source>
        <dbReference type="Proteomes" id="UP000054937"/>
    </source>
</evidence>
<evidence type="ECO:0000256" key="12">
    <source>
        <dbReference type="ARBA" id="ARBA00023273"/>
    </source>
</evidence>
<evidence type="ECO:0000256" key="8">
    <source>
        <dbReference type="ARBA" id="ARBA00022801"/>
    </source>
</evidence>
<dbReference type="PROSITE" id="PS00469">
    <property type="entry name" value="NDPK"/>
    <property type="match status" value="1"/>
</dbReference>
<feature type="binding site" evidence="13">
    <location>
        <position position="49"/>
    </location>
    <ligand>
        <name>ATP</name>
        <dbReference type="ChEBI" id="CHEBI:30616"/>
    </ligand>
</feature>
<reference evidence="18 19" key="1">
    <citation type="journal article" date="2015" name="Sci. Rep.">
        <title>Genome of the facultative scuticociliatosis pathogen Pseudocohnilembus persalinus provides insight into its virulence through horizontal gene transfer.</title>
        <authorList>
            <person name="Xiong J."/>
            <person name="Wang G."/>
            <person name="Cheng J."/>
            <person name="Tian M."/>
            <person name="Pan X."/>
            <person name="Warren A."/>
            <person name="Jiang C."/>
            <person name="Yuan D."/>
            <person name="Miao W."/>
        </authorList>
    </citation>
    <scope>NUCLEOTIDE SEQUENCE [LARGE SCALE GENOMIC DNA]</scope>
    <source>
        <strain evidence="18">36N120E</strain>
    </source>
</reference>
<keyword evidence="12" id="KW-0966">Cell projection</keyword>
<keyword evidence="10" id="KW-0460">Magnesium</keyword>
<dbReference type="AlphaFoldDB" id="A0A0V0QGB0"/>
<evidence type="ECO:0000256" key="15">
    <source>
        <dbReference type="RuleBase" id="RU004013"/>
    </source>
</evidence>
<dbReference type="GO" id="GO:0006183">
    <property type="term" value="P:GTP biosynthetic process"/>
    <property type="evidence" value="ECO:0007669"/>
    <property type="project" value="InterPro"/>
</dbReference>
<dbReference type="PRINTS" id="PR01243">
    <property type="entry name" value="NUCDPKINASE"/>
</dbReference>
<dbReference type="GO" id="GO:0046872">
    <property type="term" value="F:metal ion binding"/>
    <property type="evidence" value="ECO:0007669"/>
    <property type="project" value="UniProtKB-KW"/>
</dbReference>
<dbReference type="GO" id="GO:0016787">
    <property type="term" value="F:hydrolase activity"/>
    <property type="evidence" value="ECO:0007669"/>
    <property type="project" value="UniProtKB-KW"/>
</dbReference>
<comment type="similarity">
    <text evidence="2 13 14">Belongs to the NDK family.</text>
</comment>
<evidence type="ECO:0000256" key="6">
    <source>
        <dbReference type="ARBA" id="ARBA00022741"/>
    </source>
</evidence>
<accession>A0A0V0QGB0</accession>
<dbReference type="PANTHER" id="PTHR46161:SF3">
    <property type="entry name" value="NUCLEOSIDE DIPHOSPHATE KINASE DDB_G0292928-RELATED"/>
    <property type="match status" value="1"/>
</dbReference>
<evidence type="ECO:0000256" key="14">
    <source>
        <dbReference type="RuleBase" id="RU004011"/>
    </source>
</evidence>
<evidence type="ECO:0000256" key="4">
    <source>
        <dbReference type="ARBA" id="ARBA00022679"/>
    </source>
</evidence>
<dbReference type="GO" id="GO:0006241">
    <property type="term" value="P:CTP biosynthetic process"/>
    <property type="evidence" value="ECO:0007669"/>
    <property type="project" value="InterPro"/>
</dbReference>
<keyword evidence="9 15" id="KW-0067">ATP-binding</keyword>
<dbReference type="SUPFAM" id="SSF54919">
    <property type="entry name" value="Nucleoside diphosphate kinase, NDK"/>
    <property type="match status" value="2"/>
</dbReference>
<dbReference type="FunFam" id="3.30.70.141:FF:000010">
    <property type="entry name" value="Nucleoside diphosphate kinase 7"/>
    <property type="match status" value="1"/>
</dbReference>
<feature type="active site" description="Pros-phosphohistidine intermediate" evidence="13">
    <location>
        <position position="110"/>
    </location>
</feature>
<dbReference type="InterPro" id="IPR023005">
    <property type="entry name" value="Nucleoside_diP_kinase_AS"/>
</dbReference>
<dbReference type="InterPro" id="IPR036850">
    <property type="entry name" value="NDK-like_dom_sf"/>
</dbReference>
<feature type="region of interest" description="Disordered" evidence="16">
    <location>
        <begin position="83"/>
        <end position="116"/>
    </location>
</feature>
<dbReference type="EMBL" id="LDAU01000173">
    <property type="protein sequence ID" value="KRX01234.1"/>
    <property type="molecule type" value="Genomic_DNA"/>
</dbReference>
<dbReference type="CDD" id="cd04412">
    <property type="entry name" value="NDPk7B"/>
    <property type="match status" value="1"/>
</dbReference>
<evidence type="ECO:0000256" key="5">
    <source>
        <dbReference type="ARBA" id="ARBA00022723"/>
    </source>
</evidence>
<dbReference type="SMART" id="SM00562">
    <property type="entry name" value="NDK"/>
    <property type="match status" value="2"/>
</dbReference>
<keyword evidence="4 15" id="KW-0808">Transferase</keyword>
<dbReference type="GO" id="GO:0005929">
    <property type="term" value="C:cilium"/>
    <property type="evidence" value="ECO:0007669"/>
    <property type="project" value="UniProtKB-SubCell"/>
</dbReference>
<keyword evidence="5" id="KW-0479">Metal-binding</keyword>
<evidence type="ECO:0000313" key="18">
    <source>
        <dbReference type="EMBL" id="KRX01234.1"/>
    </source>
</evidence>
<evidence type="ECO:0000256" key="16">
    <source>
        <dbReference type="SAM" id="MobiDB-lite"/>
    </source>
</evidence>
<dbReference type="InParanoid" id="A0A0V0QGB0"/>
<dbReference type="GO" id="GO:0005524">
    <property type="term" value="F:ATP binding"/>
    <property type="evidence" value="ECO:0007669"/>
    <property type="project" value="UniProtKB-KW"/>
</dbReference>
<evidence type="ECO:0000256" key="11">
    <source>
        <dbReference type="ARBA" id="ARBA00023080"/>
    </source>
</evidence>
<keyword evidence="7 15" id="KW-0418">Kinase</keyword>
<dbReference type="InterPro" id="IPR037993">
    <property type="entry name" value="NDPk7B"/>
</dbReference>
<comment type="caution">
    <text evidence="13">Lacks conserved residue(s) required for the propagation of feature annotation.</text>
</comment>
<protein>
    <recommendedName>
        <fullName evidence="15">Nucleoside diphosphate kinase</fullName>
        <ecNumber evidence="15">2.7.4.6</ecNumber>
    </recommendedName>
</protein>
<organism evidence="18 19">
    <name type="scientific">Pseudocohnilembus persalinus</name>
    <name type="common">Ciliate</name>
    <dbReference type="NCBI Taxonomy" id="266149"/>
    <lineage>
        <taxon>Eukaryota</taxon>
        <taxon>Sar</taxon>
        <taxon>Alveolata</taxon>
        <taxon>Ciliophora</taxon>
        <taxon>Intramacronucleata</taxon>
        <taxon>Oligohymenophorea</taxon>
        <taxon>Scuticociliatia</taxon>
        <taxon>Philasterida</taxon>
        <taxon>Pseudocohnilembidae</taxon>
        <taxon>Pseudocohnilembus</taxon>
    </lineage>
</organism>
<comment type="catalytic activity">
    <reaction evidence="15">
        <text>a 2'-deoxyribonucleoside 5'-diphosphate + ATP = a 2'-deoxyribonucleoside 5'-triphosphate + ADP</text>
        <dbReference type="Rhea" id="RHEA:44640"/>
        <dbReference type="ChEBI" id="CHEBI:30616"/>
        <dbReference type="ChEBI" id="CHEBI:61560"/>
        <dbReference type="ChEBI" id="CHEBI:73316"/>
        <dbReference type="ChEBI" id="CHEBI:456216"/>
        <dbReference type="EC" id="2.7.4.6"/>
    </reaction>
</comment>
<gene>
    <name evidence="18" type="ORF">PPERSA_05820</name>
</gene>
<feature type="domain" description="Nucleoside diphosphate kinase-like" evidence="17">
    <location>
        <begin position="1"/>
        <end position="133"/>
    </location>
</feature>
<dbReference type="GO" id="GO:0006228">
    <property type="term" value="P:UTP biosynthetic process"/>
    <property type="evidence" value="ECO:0007669"/>
    <property type="project" value="InterPro"/>
</dbReference>
<keyword evidence="11" id="KW-0546">Nucleotide metabolism</keyword>
<proteinExistence type="inferred from homology"/>
<dbReference type="Pfam" id="PF00334">
    <property type="entry name" value="NDK"/>
    <property type="match status" value="2"/>
</dbReference>
<comment type="subcellular location">
    <subcellularLocation>
        <location evidence="1">Cell projection</location>
        <location evidence="1">Cilium</location>
    </subcellularLocation>
</comment>
<dbReference type="PROSITE" id="PS51374">
    <property type="entry name" value="NDPK_LIKE"/>
    <property type="match status" value="2"/>
</dbReference>
<dbReference type="PANTHER" id="PTHR46161">
    <property type="entry name" value="NUCLEOSIDE DIPHOSPHATE KINASE"/>
    <property type="match status" value="1"/>
</dbReference>
<evidence type="ECO:0000256" key="1">
    <source>
        <dbReference type="ARBA" id="ARBA00004138"/>
    </source>
</evidence>
<dbReference type="Gene3D" id="3.30.70.141">
    <property type="entry name" value="Nucleoside diphosphate kinase-like domain"/>
    <property type="match status" value="2"/>
</dbReference>
<feature type="binding site" evidence="13">
    <location>
        <position position="77"/>
    </location>
    <ligand>
        <name>ATP</name>
        <dbReference type="ChEBI" id="CHEBI:30616"/>
    </ligand>
</feature>
<feature type="binding site" evidence="13">
    <location>
        <position position="97"/>
    </location>
    <ligand>
        <name>ATP</name>
        <dbReference type="ChEBI" id="CHEBI:30616"/>
    </ligand>
</feature>
<keyword evidence="8" id="KW-0378">Hydrolase</keyword>
<dbReference type="InterPro" id="IPR001564">
    <property type="entry name" value="Nucleoside_diP_kinase"/>
</dbReference>
<keyword evidence="3" id="KW-0963">Cytoplasm</keyword>
<feature type="binding site" evidence="13">
    <location>
        <position position="3"/>
    </location>
    <ligand>
        <name>ATP</name>
        <dbReference type="ChEBI" id="CHEBI:30616"/>
    </ligand>
</feature>
<feature type="binding site" evidence="13">
    <location>
        <position position="83"/>
    </location>
    <ligand>
        <name>ATP</name>
        <dbReference type="ChEBI" id="CHEBI:30616"/>
    </ligand>
</feature>
<evidence type="ECO:0000259" key="17">
    <source>
        <dbReference type="SMART" id="SM00562"/>
    </source>
</evidence>
<feature type="domain" description="Nucleoside diphosphate kinase-like" evidence="17">
    <location>
        <begin position="139"/>
        <end position="278"/>
    </location>
</feature>
<feature type="binding site" evidence="13">
    <location>
        <position position="107"/>
    </location>
    <ligand>
        <name>ATP</name>
        <dbReference type="ChEBI" id="CHEBI:30616"/>
    </ligand>
</feature>
<dbReference type="EC" id="2.7.4.6" evidence="15"/>
<evidence type="ECO:0000256" key="9">
    <source>
        <dbReference type="ARBA" id="ARBA00022840"/>
    </source>
</evidence>
<evidence type="ECO:0000256" key="3">
    <source>
        <dbReference type="ARBA" id="ARBA00022490"/>
    </source>
</evidence>
<dbReference type="Proteomes" id="UP000054937">
    <property type="component" value="Unassembled WGS sequence"/>
</dbReference>
<name>A0A0V0QGB0_PSEPJ</name>
<keyword evidence="6 15" id="KW-0547">Nucleotide-binding</keyword>
<dbReference type="InterPro" id="IPR034907">
    <property type="entry name" value="NDK-like_dom"/>
</dbReference>
<evidence type="ECO:0000256" key="7">
    <source>
        <dbReference type="ARBA" id="ARBA00022777"/>
    </source>
</evidence>
<dbReference type="OrthoDB" id="270127at2759"/>
<comment type="caution">
    <text evidence="18">The sequence shown here is derived from an EMBL/GenBank/DDBJ whole genome shotgun (WGS) entry which is preliminary data.</text>
</comment>
<dbReference type="FunFam" id="3.30.70.141:FF:000004">
    <property type="entry name" value="Nucleoside diphosphate kinase 7"/>
    <property type="match status" value="1"/>
</dbReference>
<dbReference type="GO" id="GO:0004550">
    <property type="term" value="F:nucleoside diphosphate kinase activity"/>
    <property type="evidence" value="ECO:0007669"/>
    <property type="project" value="UniProtKB-EC"/>
</dbReference>
<sequence length="278" mass="31095">MIKPDAYTNIGKIISIIEQSGFTISNIKMSKFTRPDAEEFYAEHKGKHFFDNLINFMTSDFVVGIELVSDNAVQKWRNLLGPTNSQQAQQEAPNSIRGLFGTDGTKNAAHGSDSPQSANREINFFFSKQSPLQTTALFNHCTCCVIKPHILQQKSAGQIIDIILQEGYEISAMQTFFLDKQAAEEFLEVYKGVVSEYPQMAAVLTDGLCIAIEVRQENAVQSFRDLCGPADPQIGRTIRKNSIRAKFGIDNIKNAVHCTDLPEDGVLEVEYFFNILQQ</sequence>
<keyword evidence="19" id="KW-1185">Reference proteome</keyword>
<feature type="compositionally biased region" description="Polar residues" evidence="16">
    <location>
        <begin position="83"/>
        <end position="93"/>
    </location>
</feature>